<dbReference type="GO" id="GO:0050660">
    <property type="term" value="F:flavin adenine dinucleotide binding"/>
    <property type="evidence" value="ECO:0007669"/>
    <property type="project" value="InterPro"/>
</dbReference>
<evidence type="ECO:0000259" key="13">
    <source>
        <dbReference type="PROSITE" id="PS51846"/>
    </source>
</evidence>
<keyword evidence="6 10" id="KW-1133">Transmembrane helix</keyword>
<evidence type="ECO:0000256" key="11">
    <source>
        <dbReference type="SAM" id="Phobius"/>
    </source>
</evidence>
<dbReference type="InterPro" id="IPR036318">
    <property type="entry name" value="FAD-bd_PCMH-like_sf"/>
</dbReference>
<evidence type="ECO:0000256" key="5">
    <source>
        <dbReference type="ARBA" id="ARBA00022737"/>
    </source>
</evidence>
<evidence type="ECO:0000256" key="4">
    <source>
        <dbReference type="ARBA" id="ARBA00022692"/>
    </source>
</evidence>
<evidence type="ECO:0000256" key="10">
    <source>
        <dbReference type="PROSITE-ProRule" id="PRU01193"/>
    </source>
</evidence>
<evidence type="ECO:0000256" key="1">
    <source>
        <dbReference type="ARBA" id="ARBA00004651"/>
    </source>
</evidence>
<dbReference type="InterPro" id="IPR051676">
    <property type="entry name" value="UPF0053_domain"/>
</dbReference>
<evidence type="ECO:0000256" key="9">
    <source>
        <dbReference type="PROSITE-ProRule" id="PRU00703"/>
    </source>
</evidence>
<evidence type="ECO:0000256" key="7">
    <source>
        <dbReference type="ARBA" id="ARBA00023122"/>
    </source>
</evidence>
<evidence type="ECO:0000256" key="8">
    <source>
        <dbReference type="ARBA" id="ARBA00023136"/>
    </source>
</evidence>
<dbReference type="PROSITE" id="PS51371">
    <property type="entry name" value="CBS"/>
    <property type="match status" value="2"/>
</dbReference>
<evidence type="ECO:0000259" key="12">
    <source>
        <dbReference type="PROSITE" id="PS51371"/>
    </source>
</evidence>
<dbReference type="InterPro" id="IPR044751">
    <property type="entry name" value="Ion_transp-like_CBS"/>
</dbReference>
<dbReference type="PANTHER" id="PTHR43099">
    <property type="entry name" value="UPF0053 PROTEIN YRKA"/>
    <property type="match status" value="1"/>
</dbReference>
<dbReference type="SUPFAM" id="SSF56176">
    <property type="entry name" value="FAD-binding/transporter-associated domain-like"/>
    <property type="match status" value="1"/>
</dbReference>
<dbReference type="Gene3D" id="3.10.580.10">
    <property type="entry name" value="CBS-domain"/>
    <property type="match status" value="1"/>
</dbReference>
<dbReference type="Pfam" id="PF00571">
    <property type="entry name" value="CBS"/>
    <property type="match status" value="2"/>
</dbReference>
<evidence type="ECO:0000256" key="3">
    <source>
        <dbReference type="ARBA" id="ARBA00022475"/>
    </source>
</evidence>
<keyword evidence="4 10" id="KW-0812">Transmembrane</keyword>
<dbReference type="AlphaFoldDB" id="A0A9X4XC07"/>
<dbReference type="SUPFAM" id="SSF54631">
    <property type="entry name" value="CBS-domain pair"/>
    <property type="match status" value="1"/>
</dbReference>
<dbReference type="InterPro" id="IPR005170">
    <property type="entry name" value="Transptr-assoc_dom"/>
</dbReference>
<feature type="transmembrane region" description="Helical" evidence="11">
    <location>
        <begin position="64"/>
        <end position="86"/>
    </location>
</feature>
<dbReference type="InterPro" id="IPR016169">
    <property type="entry name" value="FAD-bd_PCMH_sub2"/>
</dbReference>
<gene>
    <name evidence="14" type="ORF">GMA92_04235</name>
</gene>
<dbReference type="GO" id="GO:0005886">
    <property type="term" value="C:plasma membrane"/>
    <property type="evidence" value="ECO:0007669"/>
    <property type="project" value="UniProtKB-SubCell"/>
</dbReference>
<proteinExistence type="inferred from homology"/>
<sequence length="444" mass="50470">MDPEPSHLISQFILIGVLTALNAFFASAEMAIVSLNRNRIKMLADEGNKKAELLLGLLDEPNKFLSTIQVGITLAGFFSSASAATGISDIMGKQLMQIGIPYAGEISLVVVTLILSYFTLVFGELYPKRVALKKSEVIAMFAVKPIVMISKLTRPFVKLLSLSTNCLIRISGMNSDDLEENVSREEIKSLIEAGQEHGVINEIEKEMINSIFEFDDKLAEEVMTPRTKVYLINIDQPLETYIDELLEEKYSRIPIYEGDIDNIIGVLYMKDFFMEAYKVGFENVDIRQIMHKPYLIPERKNIDQLFKELQKSKHHLAVLIDEYGGFSGIVTIEDLIEEIMGDINDEYDEDEPDIKKIDNETYLVDGLISIRDLNERLHLQLDEECEDYDTLGGLLINLIGYIPTEEDHQVIEYQNIVFKIDQIQEMRIQKVKVLLPESVEKISA</sequence>
<dbReference type="SMART" id="SM01091">
    <property type="entry name" value="CorC_HlyC"/>
    <property type="match status" value="1"/>
</dbReference>
<keyword evidence="7 9" id="KW-0129">CBS domain</keyword>
<comment type="caution">
    <text evidence="14">The sequence shown here is derived from an EMBL/GenBank/DDBJ whole genome shotgun (WGS) entry which is preliminary data.</text>
</comment>
<evidence type="ECO:0000256" key="2">
    <source>
        <dbReference type="ARBA" id="ARBA00006337"/>
    </source>
</evidence>
<dbReference type="Pfam" id="PF01595">
    <property type="entry name" value="CNNM"/>
    <property type="match status" value="1"/>
</dbReference>
<dbReference type="InterPro" id="IPR002550">
    <property type="entry name" value="CNNM"/>
</dbReference>
<feature type="domain" description="CBS" evidence="12">
    <location>
        <begin position="223"/>
        <end position="286"/>
    </location>
</feature>
<feature type="domain" description="CNNM transmembrane" evidence="13">
    <location>
        <begin position="4"/>
        <end position="204"/>
    </location>
</feature>
<protein>
    <submittedName>
        <fullName evidence="14">DUF21 domain-containing protein</fullName>
    </submittedName>
</protein>
<name>A0A9X4XC07_9FIRM</name>
<dbReference type="PROSITE" id="PS51846">
    <property type="entry name" value="CNNM"/>
    <property type="match status" value="1"/>
</dbReference>
<dbReference type="Proteomes" id="UP000487649">
    <property type="component" value="Unassembled WGS sequence"/>
</dbReference>
<accession>A0A9X4XC07</accession>
<dbReference type="Gene3D" id="3.30.465.10">
    <property type="match status" value="1"/>
</dbReference>
<keyword evidence="5" id="KW-0677">Repeat</keyword>
<keyword evidence="8 10" id="KW-0472">Membrane</keyword>
<evidence type="ECO:0000313" key="14">
    <source>
        <dbReference type="EMBL" id="MTK20646.1"/>
    </source>
</evidence>
<dbReference type="InterPro" id="IPR046342">
    <property type="entry name" value="CBS_dom_sf"/>
</dbReference>
<keyword evidence="3" id="KW-1003">Cell membrane</keyword>
<evidence type="ECO:0000256" key="6">
    <source>
        <dbReference type="ARBA" id="ARBA00022989"/>
    </source>
</evidence>
<dbReference type="PANTHER" id="PTHR43099:SF2">
    <property type="entry name" value="UPF0053 PROTEIN YRKA"/>
    <property type="match status" value="1"/>
</dbReference>
<feature type="domain" description="CBS" evidence="12">
    <location>
        <begin position="289"/>
        <end position="346"/>
    </location>
</feature>
<dbReference type="Pfam" id="PF03471">
    <property type="entry name" value="CorC_HlyC"/>
    <property type="match status" value="1"/>
</dbReference>
<dbReference type="CDD" id="cd04590">
    <property type="entry name" value="CBS_pair_CorC_HlyC_assoc"/>
    <property type="match status" value="1"/>
</dbReference>
<dbReference type="EMBL" id="WMQE01000007">
    <property type="protein sequence ID" value="MTK20646.1"/>
    <property type="molecule type" value="Genomic_DNA"/>
</dbReference>
<evidence type="ECO:0000313" key="15">
    <source>
        <dbReference type="Proteomes" id="UP000487649"/>
    </source>
</evidence>
<feature type="transmembrane region" description="Helical" evidence="11">
    <location>
        <begin position="12"/>
        <end position="33"/>
    </location>
</feature>
<organism evidence="14 15">
    <name type="scientific">Turicibacter sanguinis</name>
    <dbReference type="NCBI Taxonomy" id="154288"/>
    <lineage>
        <taxon>Bacteria</taxon>
        <taxon>Bacillati</taxon>
        <taxon>Bacillota</taxon>
        <taxon>Erysipelotrichia</taxon>
        <taxon>Erysipelotrichales</taxon>
        <taxon>Turicibacteraceae</taxon>
        <taxon>Turicibacter</taxon>
    </lineage>
</organism>
<reference evidence="14 15" key="1">
    <citation type="journal article" date="2019" name="Nat. Med.">
        <title>A library of human gut bacterial isolates paired with longitudinal multiomics data enables mechanistic microbiome research.</title>
        <authorList>
            <person name="Poyet M."/>
            <person name="Groussin M."/>
            <person name="Gibbons S.M."/>
            <person name="Avila-Pacheco J."/>
            <person name="Jiang X."/>
            <person name="Kearney S.M."/>
            <person name="Perrotta A.R."/>
            <person name="Berdy B."/>
            <person name="Zhao S."/>
            <person name="Lieberman T.D."/>
            <person name="Swanson P.K."/>
            <person name="Smith M."/>
            <person name="Roesemann S."/>
            <person name="Alexander J.E."/>
            <person name="Rich S.A."/>
            <person name="Livny J."/>
            <person name="Vlamakis H."/>
            <person name="Clish C."/>
            <person name="Bullock K."/>
            <person name="Deik A."/>
            <person name="Scott J."/>
            <person name="Pierce K.A."/>
            <person name="Xavier R.J."/>
            <person name="Alm E.J."/>
        </authorList>
    </citation>
    <scope>NUCLEOTIDE SEQUENCE [LARGE SCALE GENOMIC DNA]</scope>
    <source>
        <strain evidence="14 15">BIOML-A198</strain>
    </source>
</reference>
<comment type="similarity">
    <text evidence="2">Belongs to the UPF0053 family.</text>
</comment>
<comment type="subcellular location">
    <subcellularLocation>
        <location evidence="1">Cell membrane</location>
        <topology evidence="1">Multi-pass membrane protein</topology>
    </subcellularLocation>
</comment>
<dbReference type="FunFam" id="3.10.580.10:FF:000002">
    <property type="entry name" value="Magnesium/cobalt efflux protein CorC"/>
    <property type="match status" value="1"/>
</dbReference>
<dbReference type="InterPro" id="IPR000644">
    <property type="entry name" value="CBS_dom"/>
</dbReference>
<dbReference type="RefSeq" id="WP_006783295.1">
    <property type="nucleotide sequence ID" value="NZ_JAMQUV010000008.1"/>
</dbReference>
<feature type="transmembrane region" description="Helical" evidence="11">
    <location>
        <begin position="106"/>
        <end position="126"/>
    </location>
</feature>